<dbReference type="SUPFAM" id="SSF57256">
    <property type="entry name" value="Elafin-like"/>
    <property type="match status" value="1"/>
</dbReference>
<feature type="domain" description="WAP" evidence="3">
    <location>
        <begin position="20"/>
        <end position="74"/>
    </location>
</feature>
<evidence type="ECO:0000313" key="5">
    <source>
        <dbReference type="Proteomes" id="UP000001593"/>
    </source>
</evidence>
<dbReference type="Pfam" id="PF00095">
    <property type="entry name" value="WAP"/>
    <property type="match status" value="1"/>
</dbReference>
<evidence type="ECO:0000256" key="1">
    <source>
        <dbReference type="SAM" id="MobiDB-lite"/>
    </source>
</evidence>
<sequence length="106" mass="11363">MASSLSVLLTLMALNVATQGVDVPGTCPFFPIPAECPPFPENDCESDDQCAKSHPGLDLKCCKDGCSLRCVPPIPPPTPAPQRSSQGTRVIWGEHGNDDDYVDDDY</sequence>
<reference evidence="4 5" key="1">
    <citation type="journal article" date="2007" name="Science">
        <title>Sea anemone genome reveals ancestral eumetazoan gene repertoire and genomic organization.</title>
        <authorList>
            <person name="Putnam N.H."/>
            <person name="Srivastava M."/>
            <person name="Hellsten U."/>
            <person name="Dirks B."/>
            <person name="Chapman J."/>
            <person name="Salamov A."/>
            <person name="Terry A."/>
            <person name="Shapiro H."/>
            <person name="Lindquist E."/>
            <person name="Kapitonov V.V."/>
            <person name="Jurka J."/>
            <person name="Genikhovich G."/>
            <person name="Grigoriev I.V."/>
            <person name="Lucas S.M."/>
            <person name="Steele R.E."/>
            <person name="Finnerty J.R."/>
            <person name="Technau U."/>
            <person name="Martindale M.Q."/>
            <person name="Rokhsar D.S."/>
        </authorList>
    </citation>
    <scope>NUCLEOTIDE SEQUENCE [LARGE SCALE GENOMIC DNA]</scope>
    <source>
        <strain evidence="5">CH2 X CH6</strain>
    </source>
</reference>
<dbReference type="GO" id="GO:0005615">
    <property type="term" value="C:extracellular space"/>
    <property type="evidence" value="ECO:0000318"/>
    <property type="project" value="GO_Central"/>
</dbReference>
<dbReference type="SMART" id="SM00217">
    <property type="entry name" value="WAP"/>
    <property type="match status" value="1"/>
</dbReference>
<feature type="signal peptide" evidence="2">
    <location>
        <begin position="1"/>
        <end position="20"/>
    </location>
</feature>
<keyword evidence="5" id="KW-1185">Reference proteome</keyword>
<feature type="compositionally biased region" description="Acidic residues" evidence="1">
    <location>
        <begin position="97"/>
        <end position="106"/>
    </location>
</feature>
<dbReference type="GO" id="GO:0004867">
    <property type="term" value="F:serine-type endopeptidase inhibitor activity"/>
    <property type="evidence" value="ECO:0000318"/>
    <property type="project" value="GO_Central"/>
</dbReference>
<dbReference type="AlphaFoldDB" id="A7SXA3"/>
<name>A7SXA3_NEMVE</name>
<dbReference type="InterPro" id="IPR036645">
    <property type="entry name" value="Elafin-like_sf"/>
</dbReference>
<protein>
    <recommendedName>
        <fullName evidence="3">WAP domain-containing protein</fullName>
    </recommendedName>
</protein>
<dbReference type="Proteomes" id="UP000001593">
    <property type="component" value="Unassembled WGS sequence"/>
</dbReference>
<dbReference type="HOGENOM" id="CLU_2226291_0_0_1"/>
<dbReference type="Gene3D" id="4.10.75.10">
    <property type="entry name" value="Elafin-like"/>
    <property type="match status" value="1"/>
</dbReference>
<feature type="region of interest" description="Disordered" evidence="1">
    <location>
        <begin position="74"/>
        <end position="106"/>
    </location>
</feature>
<dbReference type="InterPro" id="IPR008197">
    <property type="entry name" value="WAP_dom"/>
</dbReference>
<organism evidence="4 5">
    <name type="scientific">Nematostella vectensis</name>
    <name type="common">Starlet sea anemone</name>
    <dbReference type="NCBI Taxonomy" id="45351"/>
    <lineage>
        <taxon>Eukaryota</taxon>
        <taxon>Metazoa</taxon>
        <taxon>Cnidaria</taxon>
        <taxon>Anthozoa</taxon>
        <taxon>Hexacorallia</taxon>
        <taxon>Actiniaria</taxon>
        <taxon>Edwardsiidae</taxon>
        <taxon>Nematostella</taxon>
    </lineage>
</organism>
<gene>
    <name evidence="4" type="ORF">NEMVEDRAFT_v1g218941</name>
</gene>
<evidence type="ECO:0000259" key="3">
    <source>
        <dbReference type="PROSITE" id="PS51390"/>
    </source>
</evidence>
<feature type="chain" id="PRO_5002713156" description="WAP domain-containing protein" evidence="2">
    <location>
        <begin position="21"/>
        <end position="106"/>
    </location>
</feature>
<keyword evidence="2" id="KW-0732">Signal</keyword>
<evidence type="ECO:0000256" key="2">
    <source>
        <dbReference type="SAM" id="SignalP"/>
    </source>
</evidence>
<evidence type="ECO:0000313" key="4">
    <source>
        <dbReference type="EMBL" id="EDO31671.1"/>
    </source>
</evidence>
<dbReference type="InParanoid" id="A7SXA3"/>
<dbReference type="EMBL" id="DS469882">
    <property type="protein sequence ID" value="EDO31671.1"/>
    <property type="molecule type" value="Genomic_DNA"/>
</dbReference>
<dbReference type="PROSITE" id="PS51390">
    <property type="entry name" value="WAP"/>
    <property type="match status" value="1"/>
</dbReference>
<accession>A7SXA3</accession>
<proteinExistence type="predicted"/>